<dbReference type="InterPro" id="IPR000914">
    <property type="entry name" value="SBP_5_dom"/>
</dbReference>
<keyword evidence="5" id="KW-0472">Membrane</keyword>
<feature type="domain" description="Solute-binding protein family 5" evidence="6">
    <location>
        <begin position="120"/>
        <end position="487"/>
    </location>
</feature>
<dbReference type="InterPro" id="IPR039424">
    <property type="entry name" value="SBP_5"/>
</dbReference>
<dbReference type="PANTHER" id="PTHR30290:SF10">
    <property type="entry name" value="PERIPLASMIC OLIGOPEPTIDE-BINDING PROTEIN-RELATED"/>
    <property type="match status" value="1"/>
</dbReference>
<dbReference type="PIRSF" id="PIRSF002741">
    <property type="entry name" value="MppA"/>
    <property type="match status" value="1"/>
</dbReference>
<dbReference type="Proteomes" id="UP000188586">
    <property type="component" value="Unassembled WGS sequence"/>
</dbReference>
<reference evidence="7 8" key="1">
    <citation type="submission" date="2016-11" db="EMBL/GenBank/DDBJ databases">
        <title>Comparative genomics of co-occurring bacteria in distinct bioleaching systems unravels niche-specific adaptation.</title>
        <authorList>
            <person name="Zhang X."/>
            <person name="Liu X."/>
            <person name="Yin H."/>
        </authorList>
    </citation>
    <scope>NUCLEOTIDE SEQUENCE [LARGE SCALE GENOMIC DNA]</scope>
    <source>
        <strain evidence="7 8">DX</strain>
    </source>
</reference>
<evidence type="ECO:0000313" key="7">
    <source>
        <dbReference type="EMBL" id="OOH74659.1"/>
    </source>
</evidence>
<gene>
    <name evidence="7" type="ORF">BOX24_01545</name>
</gene>
<comment type="caution">
    <text evidence="7">The sequence shown here is derived from an EMBL/GenBank/DDBJ whole genome shotgun (WGS) entry which is preliminary data.</text>
</comment>
<dbReference type="Gene3D" id="3.40.190.10">
    <property type="entry name" value="Periplasmic binding protein-like II"/>
    <property type="match status" value="1"/>
</dbReference>
<accession>A0A1V3SXQ0</accession>
<evidence type="ECO:0000256" key="5">
    <source>
        <dbReference type="SAM" id="Phobius"/>
    </source>
</evidence>
<feature type="transmembrane region" description="Helical" evidence="5">
    <location>
        <begin position="39"/>
        <end position="60"/>
    </location>
</feature>
<dbReference type="InterPro" id="IPR030678">
    <property type="entry name" value="Peptide/Ni-bd"/>
</dbReference>
<evidence type="ECO:0000256" key="3">
    <source>
        <dbReference type="ARBA" id="ARBA00022448"/>
    </source>
</evidence>
<dbReference type="Gene3D" id="3.10.105.10">
    <property type="entry name" value="Dipeptide-binding Protein, Domain 3"/>
    <property type="match status" value="1"/>
</dbReference>
<proteinExistence type="inferred from homology"/>
<organism evidence="7 8">
    <name type="scientific">Leptospirillum ferriphilum</name>
    <dbReference type="NCBI Taxonomy" id="178606"/>
    <lineage>
        <taxon>Bacteria</taxon>
        <taxon>Pseudomonadati</taxon>
        <taxon>Nitrospirota</taxon>
        <taxon>Nitrospiria</taxon>
        <taxon>Nitrospirales</taxon>
        <taxon>Nitrospiraceae</taxon>
        <taxon>Leptospirillum</taxon>
    </lineage>
</organism>
<keyword evidence="4" id="KW-0732">Signal</keyword>
<name>A0A1V3SXQ0_9BACT</name>
<protein>
    <submittedName>
        <fullName evidence="7">Oligopeptide ABC transporter</fullName>
    </submittedName>
</protein>
<dbReference type="CDD" id="cd08504">
    <property type="entry name" value="PBP2_OppA"/>
    <property type="match status" value="1"/>
</dbReference>
<sequence>MWGSLRASPFFSPPPLPFSFFLPLSLGIRHQRITANERILFLLFRLFLPIFPIAILLSLLSCTPQFQGIPSHSSQDTFIVALSDDPSTLDWNKATDGISMEVIANLMSGLTKFDKNLHVVGNVSDNWSSNANQTAFTFHISHNSRWSDGLPVTSANFRDSFLRLLRPETASPYAYYLFDIVGATCFHEKKCPESSVGIETPAPDLLVIHLSHPMAPFPSLLTNPITDPVRMDLIRKYGDRWTDPQNLVTNGPYLLKRWVHGSLLELTRKKMPASEHSLQRILFLIIPEPVTQLLLYERHILDIAGVPSFYVKKYLHNPEFHQSLQFSTIYYSMNVLRPPFTNRHVRKAFALSIDRQDLFRLFAGAVPVSRSFIPKGLPGFNNKGGFGFHPRKAREELRLAGYPMGRGMPRITLFFPTGTQSRILAVYMQQQFKKILGVSVRLRSLEWKVFLARLDSRTPMLYQSGWMADYPDPNTFMTLMMTGSGNNRTGWSSPEFDRLVKDAVSTSDEKERKKMYLGAQEILLRQGIPVIPLAQGLTNLLVHKNVHGFWHDPLGNDHFEEVWKERHSPGNLN</sequence>
<evidence type="ECO:0000259" key="6">
    <source>
        <dbReference type="Pfam" id="PF00496"/>
    </source>
</evidence>
<dbReference type="PANTHER" id="PTHR30290">
    <property type="entry name" value="PERIPLASMIC BINDING COMPONENT OF ABC TRANSPORTER"/>
    <property type="match status" value="1"/>
</dbReference>
<dbReference type="GO" id="GO:0030288">
    <property type="term" value="C:outer membrane-bounded periplasmic space"/>
    <property type="evidence" value="ECO:0007669"/>
    <property type="project" value="UniProtKB-ARBA"/>
</dbReference>
<evidence type="ECO:0000313" key="8">
    <source>
        <dbReference type="Proteomes" id="UP000188586"/>
    </source>
</evidence>
<dbReference type="AlphaFoldDB" id="A0A1V3SXQ0"/>
<dbReference type="GO" id="GO:0015833">
    <property type="term" value="P:peptide transport"/>
    <property type="evidence" value="ECO:0007669"/>
    <property type="project" value="TreeGrafter"/>
</dbReference>
<comment type="similarity">
    <text evidence="2">Belongs to the bacterial solute-binding protein 5 family.</text>
</comment>
<dbReference type="GO" id="GO:0043190">
    <property type="term" value="C:ATP-binding cassette (ABC) transporter complex"/>
    <property type="evidence" value="ECO:0007669"/>
    <property type="project" value="InterPro"/>
</dbReference>
<dbReference type="EMBL" id="MPOJ01000003">
    <property type="protein sequence ID" value="OOH74659.1"/>
    <property type="molecule type" value="Genomic_DNA"/>
</dbReference>
<dbReference type="GO" id="GO:1904680">
    <property type="term" value="F:peptide transmembrane transporter activity"/>
    <property type="evidence" value="ECO:0007669"/>
    <property type="project" value="TreeGrafter"/>
</dbReference>
<dbReference type="Gene3D" id="3.90.76.10">
    <property type="entry name" value="Dipeptide-binding Protein, Domain 1"/>
    <property type="match status" value="1"/>
</dbReference>
<keyword evidence="5" id="KW-1133">Transmembrane helix</keyword>
<evidence type="ECO:0000256" key="4">
    <source>
        <dbReference type="ARBA" id="ARBA00022729"/>
    </source>
</evidence>
<comment type="subcellular location">
    <subcellularLocation>
        <location evidence="1">Cell envelope</location>
    </subcellularLocation>
</comment>
<keyword evidence="3" id="KW-0813">Transport</keyword>
<dbReference type="SUPFAM" id="SSF53850">
    <property type="entry name" value="Periplasmic binding protein-like II"/>
    <property type="match status" value="1"/>
</dbReference>
<keyword evidence="5" id="KW-0812">Transmembrane</keyword>
<evidence type="ECO:0000256" key="2">
    <source>
        <dbReference type="ARBA" id="ARBA00005695"/>
    </source>
</evidence>
<evidence type="ECO:0000256" key="1">
    <source>
        <dbReference type="ARBA" id="ARBA00004196"/>
    </source>
</evidence>
<dbReference type="Pfam" id="PF00496">
    <property type="entry name" value="SBP_bac_5"/>
    <property type="match status" value="1"/>
</dbReference>
<dbReference type="OMA" id="GEHEMAF"/>